<dbReference type="AlphaFoldDB" id="A0A811U6F5"/>
<sequence>MLEIFLLPKPKRVQHPPPLNTSQLKPAAAENPKIYFKGGPNMYECVCVHSKPAFAFIRLPPPASRLLEVCKNNEPPFATFAPIRFKLAAEPAFLPASKALTKMKLGEGELDRGIRCLNTLGFCRYILVACIEAN</sequence>
<dbReference type="Proteomes" id="UP000606786">
    <property type="component" value="Unassembled WGS sequence"/>
</dbReference>
<keyword evidence="2" id="KW-1185">Reference proteome</keyword>
<organism evidence="1 2">
    <name type="scientific">Ceratitis capitata</name>
    <name type="common">Mediterranean fruit fly</name>
    <name type="synonym">Tephritis capitata</name>
    <dbReference type="NCBI Taxonomy" id="7213"/>
    <lineage>
        <taxon>Eukaryota</taxon>
        <taxon>Metazoa</taxon>
        <taxon>Ecdysozoa</taxon>
        <taxon>Arthropoda</taxon>
        <taxon>Hexapoda</taxon>
        <taxon>Insecta</taxon>
        <taxon>Pterygota</taxon>
        <taxon>Neoptera</taxon>
        <taxon>Endopterygota</taxon>
        <taxon>Diptera</taxon>
        <taxon>Brachycera</taxon>
        <taxon>Muscomorpha</taxon>
        <taxon>Tephritoidea</taxon>
        <taxon>Tephritidae</taxon>
        <taxon>Ceratitis</taxon>
        <taxon>Ceratitis</taxon>
    </lineage>
</organism>
<reference evidence="1" key="1">
    <citation type="submission" date="2020-11" db="EMBL/GenBank/DDBJ databases">
        <authorList>
            <person name="Whitehead M."/>
        </authorList>
    </citation>
    <scope>NUCLEOTIDE SEQUENCE</scope>
    <source>
        <strain evidence="1">EGII</strain>
    </source>
</reference>
<dbReference type="EMBL" id="CAJHJT010000001">
    <property type="protein sequence ID" value="CAD6994822.1"/>
    <property type="molecule type" value="Genomic_DNA"/>
</dbReference>
<evidence type="ECO:0000313" key="1">
    <source>
        <dbReference type="EMBL" id="CAD6994822.1"/>
    </source>
</evidence>
<protein>
    <submittedName>
        <fullName evidence="1">(Mediterranean fruit fly) hypothetical protein</fullName>
    </submittedName>
</protein>
<gene>
    <name evidence="1" type="ORF">CCAP1982_LOCUS3553</name>
</gene>
<accession>A0A811U6F5</accession>
<evidence type="ECO:0000313" key="2">
    <source>
        <dbReference type="Proteomes" id="UP000606786"/>
    </source>
</evidence>
<name>A0A811U6F5_CERCA</name>
<comment type="caution">
    <text evidence="1">The sequence shown here is derived from an EMBL/GenBank/DDBJ whole genome shotgun (WGS) entry which is preliminary data.</text>
</comment>
<proteinExistence type="predicted"/>